<reference evidence="1 2" key="1">
    <citation type="submission" date="2021-05" db="EMBL/GenBank/DDBJ databases">
        <title>Genome Assembly of Synthetic Allotetraploid Brassica napus Reveals Homoeologous Exchanges between Subgenomes.</title>
        <authorList>
            <person name="Davis J.T."/>
        </authorList>
    </citation>
    <scope>NUCLEOTIDE SEQUENCE [LARGE SCALE GENOMIC DNA]</scope>
    <source>
        <strain evidence="2">cv. Da-Ae</strain>
        <tissue evidence="1">Seedling</tissue>
    </source>
</reference>
<proteinExistence type="predicted"/>
<gene>
    <name evidence="1" type="ORF">HID58_058962</name>
</gene>
<protein>
    <submittedName>
        <fullName evidence="1">Uncharacterized protein</fullName>
    </submittedName>
</protein>
<organism evidence="1 2">
    <name type="scientific">Brassica napus</name>
    <name type="common">Rape</name>
    <dbReference type="NCBI Taxonomy" id="3708"/>
    <lineage>
        <taxon>Eukaryota</taxon>
        <taxon>Viridiplantae</taxon>
        <taxon>Streptophyta</taxon>
        <taxon>Embryophyta</taxon>
        <taxon>Tracheophyta</taxon>
        <taxon>Spermatophyta</taxon>
        <taxon>Magnoliopsida</taxon>
        <taxon>eudicotyledons</taxon>
        <taxon>Gunneridae</taxon>
        <taxon>Pentapetalae</taxon>
        <taxon>rosids</taxon>
        <taxon>malvids</taxon>
        <taxon>Brassicales</taxon>
        <taxon>Brassicaceae</taxon>
        <taxon>Brassiceae</taxon>
        <taxon>Brassica</taxon>
    </lineage>
</organism>
<dbReference type="EMBL" id="JAGKQM010000014">
    <property type="protein sequence ID" value="KAH0882866.1"/>
    <property type="molecule type" value="Genomic_DNA"/>
</dbReference>
<accession>A0ABQ7ZRL9</accession>
<keyword evidence="2" id="KW-1185">Reference proteome</keyword>
<feature type="non-terminal residue" evidence="1">
    <location>
        <position position="176"/>
    </location>
</feature>
<comment type="caution">
    <text evidence="1">The sequence shown here is derived from an EMBL/GenBank/DDBJ whole genome shotgun (WGS) entry which is preliminary data.</text>
</comment>
<dbReference type="Proteomes" id="UP000824890">
    <property type="component" value="Unassembled WGS sequence"/>
</dbReference>
<sequence length="176" mass="18873">MNYNSLCYVQGNGSPLWASIYRFPRHADGSGLGFGAKKGSACTVLHTAALLFSLDPWLSQLYDRRPLFPGDGGSVSTVIAGSCSRKAVTHLILKVSKLFRLLISHLKRLVNVGGVGSMVDGSHESTQIVFDVCLVLSVWDTVHFEGDVGAAAFVRAVAELRFGFIVCSLMGLGPEL</sequence>
<evidence type="ECO:0000313" key="2">
    <source>
        <dbReference type="Proteomes" id="UP000824890"/>
    </source>
</evidence>
<evidence type="ECO:0000313" key="1">
    <source>
        <dbReference type="EMBL" id="KAH0882866.1"/>
    </source>
</evidence>
<name>A0ABQ7ZRL9_BRANA</name>